<dbReference type="PANTHER" id="PTHR39332">
    <property type="entry name" value="BLL4707 PROTEIN"/>
    <property type="match status" value="1"/>
</dbReference>
<dbReference type="CDD" id="cd07821">
    <property type="entry name" value="PYR_PYL_RCAR_like"/>
    <property type="match status" value="1"/>
</dbReference>
<reference evidence="1 2" key="1">
    <citation type="submission" date="2020-08" db="EMBL/GenBank/DDBJ databases">
        <title>Sequencing the genomes of 1000 actinobacteria strains.</title>
        <authorList>
            <person name="Klenk H.-P."/>
        </authorList>
    </citation>
    <scope>NUCLEOTIDE SEQUENCE [LARGE SCALE GENOMIC DNA]</scope>
    <source>
        <strain evidence="1 2">DSM 45267</strain>
    </source>
</reference>
<proteinExistence type="predicted"/>
<dbReference type="PANTHER" id="PTHR39332:SF7">
    <property type="entry name" value="SRPBCC FAMILY PROTEIN"/>
    <property type="match status" value="1"/>
</dbReference>
<dbReference type="AlphaFoldDB" id="A0A839XST0"/>
<gene>
    <name evidence="1" type="ORF">FB384_003398</name>
</gene>
<name>A0A839XST0_9PSEU</name>
<dbReference type="Gene3D" id="3.30.530.20">
    <property type="match status" value="1"/>
</dbReference>
<dbReference type="InterPro" id="IPR019587">
    <property type="entry name" value="Polyketide_cyclase/dehydratase"/>
</dbReference>
<protein>
    <recommendedName>
        <fullName evidence="3">SRPBCC family protein</fullName>
    </recommendedName>
</protein>
<dbReference type="EMBL" id="JACIBS010000001">
    <property type="protein sequence ID" value="MBB3664494.1"/>
    <property type="molecule type" value="Genomic_DNA"/>
</dbReference>
<evidence type="ECO:0008006" key="3">
    <source>
        <dbReference type="Google" id="ProtNLM"/>
    </source>
</evidence>
<comment type="caution">
    <text evidence="1">The sequence shown here is derived from an EMBL/GenBank/DDBJ whole genome shotgun (WGS) entry which is preliminary data.</text>
</comment>
<organism evidence="1 2">
    <name type="scientific">Prauserella sediminis</name>
    <dbReference type="NCBI Taxonomy" id="577680"/>
    <lineage>
        <taxon>Bacteria</taxon>
        <taxon>Bacillati</taxon>
        <taxon>Actinomycetota</taxon>
        <taxon>Actinomycetes</taxon>
        <taxon>Pseudonocardiales</taxon>
        <taxon>Pseudonocardiaceae</taxon>
        <taxon>Prauserella</taxon>
        <taxon>Prauserella salsuginis group</taxon>
    </lineage>
</organism>
<dbReference type="SUPFAM" id="SSF55961">
    <property type="entry name" value="Bet v1-like"/>
    <property type="match status" value="1"/>
</dbReference>
<dbReference type="InterPro" id="IPR023393">
    <property type="entry name" value="START-like_dom_sf"/>
</dbReference>
<dbReference type="Proteomes" id="UP000564573">
    <property type="component" value="Unassembled WGS sequence"/>
</dbReference>
<evidence type="ECO:0000313" key="2">
    <source>
        <dbReference type="Proteomes" id="UP000564573"/>
    </source>
</evidence>
<accession>A0A839XST0</accession>
<keyword evidence="2" id="KW-1185">Reference proteome</keyword>
<sequence>MVNRDAESVWRIVSDAPAISAWFPAITQSDGNGSYRTVTLQDGARLQEEVVTCDPALRRFQYRVVGGDLPIEAHLGTVDVLELGPRKCAVVYSTDIEPPDLADAFGPAIEEAVSNLARVASGS</sequence>
<dbReference type="Pfam" id="PF10604">
    <property type="entry name" value="Polyketide_cyc2"/>
    <property type="match status" value="1"/>
</dbReference>
<evidence type="ECO:0000313" key="1">
    <source>
        <dbReference type="EMBL" id="MBB3664494.1"/>
    </source>
</evidence>